<keyword evidence="5 6" id="KW-0408">Iron</keyword>
<evidence type="ECO:0000256" key="6">
    <source>
        <dbReference type="PIRSR" id="PIRSR602403-1"/>
    </source>
</evidence>
<dbReference type="Gene3D" id="1.10.630.10">
    <property type="entry name" value="Cytochrome P450"/>
    <property type="match status" value="1"/>
</dbReference>
<evidence type="ECO:0000313" key="9">
    <source>
        <dbReference type="EMBL" id="PMD30520.1"/>
    </source>
</evidence>
<name>A0A2J6QW78_HYAVF</name>
<comment type="cofactor">
    <cofactor evidence="1 6">
        <name>heme</name>
        <dbReference type="ChEBI" id="CHEBI:30413"/>
    </cofactor>
</comment>
<keyword evidence="7" id="KW-0560">Oxidoreductase</keyword>
<dbReference type="AlphaFoldDB" id="A0A2J6QW78"/>
<keyword evidence="10" id="KW-1185">Reference proteome</keyword>
<reference evidence="9 10" key="1">
    <citation type="submission" date="2016-04" db="EMBL/GenBank/DDBJ databases">
        <title>A degradative enzymes factory behind the ericoid mycorrhizal symbiosis.</title>
        <authorList>
            <consortium name="DOE Joint Genome Institute"/>
            <person name="Martino E."/>
            <person name="Morin E."/>
            <person name="Grelet G."/>
            <person name="Kuo A."/>
            <person name="Kohler A."/>
            <person name="Daghino S."/>
            <person name="Barry K."/>
            <person name="Choi C."/>
            <person name="Cichocki N."/>
            <person name="Clum A."/>
            <person name="Copeland A."/>
            <person name="Hainaut M."/>
            <person name="Haridas S."/>
            <person name="Labutti K."/>
            <person name="Lindquist E."/>
            <person name="Lipzen A."/>
            <person name="Khouja H.-R."/>
            <person name="Murat C."/>
            <person name="Ohm R."/>
            <person name="Olson A."/>
            <person name="Spatafora J."/>
            <person name="Veneault-Fourrey C."/>
            <person name="Henrissat B."/>
            <person name="Grigoriev I."/>
            <person name="Martin F."/>
            <person name="Perotto S."/>
        </authorList>
    </citation>
    <scope>NUCLEOTIDE SEQUENCE [LARGE SCALE GENOMIC DNA]</scope>
    <source>
        <strain evidence="9 10">F</strain>
    </source>
</reference>
<dbReference type="OrthoDB" id="1055148at2759"/>
<dbReference type="GO" id="GO:0005506">
    <property type="term" value="F:iron ion binding"/>
    <property type="evidence" value="ECO:0007669"/>
    <property type="project" value="InterPro"/>
</dbReference>
<comment type="similarity">
    <text evidence="2 7">Belongs to the cytochrome P450 family.</text>
</comment>
<dbReference type="InterPro" id="IPR036396">
    <property type="entry name" value="Cyt_P450_sf"/>
</dbReference>
<accession>A0A2J6QW78</accession>
<keyword evidence="9" id="KW-0489">Methyltransferase</keyword>
<dbReference type="Pfam" id="PF00067">
    <property type="entry name" value="p450"/>
    <property type="match status" value="1"/>
</dbReference>
<keyword evidence="7" id="KW-0503">Monooxygenase</keyword>
<proteinExistence type="inferred from homology"/>
<gene>
    <name evidence="9" type="ORF">L207DRAFT_520025</name>
</gene>
<dbReference type="SUPFAM" id="SSF48264">
    <property type="entry name" value="Cytochrome P450"/>
    <property type="match status" value="1"/>
</dbReference>
<keyword evidence="8" id="KW-0472">Membrane</keyword>
<dbReference type="Proteomes" id="UP000235786">
    <property type="component" value="Unassembled WGS sequence"/>
</dbReference>
<dbReference type="PRINTS" id="PR00465">
    <property type="entry name" value="EP450IV"/>
</dbReference>
<dbReference type="InterPro" id="IPR002403">
    <property type="entry name" value="Cyt_P450_E_grp-IV"/>
</dbReference>
<evidence type="ECO:0000256" key="2">
    <source>
        <dbReference type="ARBA" id="ARBA00010617"/>
    </source>
</evidence>
<evidence type="ECO:0000256" key="3">
    <source>
        <dbReference type="ARBA" id="ARBA00022617"/>
    </source>
</evidence>
<keyword evidence="4 6" id="KW-0479">Metal-binding</keyword>
<dbReference type="PRINTS" id="PR00385">
    <property type="entry name" value="P450"/>
</dbReference>
<keyword evidence="8" id="KW-0812">Transmembrane</keyword>
<keyword evidence="3 6" id="KW-0349">Heme</keyword>
<dbReference type="PANTHER" id="PTHR24304">
    <property type="entry name" value="CYTOCHROME P450 FAMILY 7"/>
    <property type="match status" value="1"/>
</dbReference>
<dbReference type="InterPro" id="IPR017972">
    <property type="entry name" value="Cyt_P450_CS"/>
</dbReference>
<evidence type="ECO:0000256" key="4">
    <source>
        <dbReference type="ARBA" id="ARBA00022723"/>
    </source>
</evidence>
<evidence type="ECO:0000256" key="8">
    <source>
        <dbReference type="SAM" id="Phobius"/>
    </source>
</evidence>
<evidence type="ECO:0000256" key="1">
    <source>
        <dbReference type="ARBA" id="ARBA00001971"/>
    </source>
</evidence>
<organism evidence="9 10">
    <name type="scientific">Hyaloscypha variabilis (strain UAMH 11265 / GT02V1 / F)</name>
    <name type="common">Meliniomyces variabilis</name>
    <dbReference type="NCBI Taxonomy" id="1149755"/>
    <lineage>
        <taxon>Eukaryota</taxon>
        <taxon>Fungi</taxon>
        <taxon>Dikarya</taxon>
        <taxon>Ascomycota</taxon>
        <taxon>Pezizomycotina</taxon>
        <taxon>Leotiomycetes</taxon>
        <taxon>Helotiales</taxon>
        <taxon>Hyaloscyphaceae</taxon>
        <taxon>Hyaloscypha</taxon>
        <taxon>Hyaloscypha variabilis</taxon>
    </lineage>
</organism>
<evidence type="ECO:0000256" key="7">
    <source>
        <dbReference type="RuleBase" id="RU000461"/>
    </source>
</evidence>
<dbReference type="EMBL" id="KZ613966">
    <property type="protein sequence ID" value="PMD30520.1"/>
    <property type="molecule type" value="Genomic_DNA"/>
</dbReference>
<dbReference type="GO" id="GO:0008168">
    <property type="term" value="F:methyltransferase activity"/>
    <property type="evidence" value="ECO:0007669"/>
    <property type="project" value="UniProtKB-KW"/>
</dbReference>
<dbReference type="PANTHER" id="PTHR24304:SF2">
    <property type="entry name" value="24-HYDROXYCHOLESTEROL 7-ALPHA-HYDROXYLASE"/>
    <property type="match status" value="1"/>
</dbReference>
<feature type="binding site" description="axial binding residue" evidence="6">
    <location>
        <position position="456"/>
    </location>
    <ligand>
        <name>heme</name>
        <dbReference type="ChEBI" id="CHEBI:30413"/>
    </ligand>
    <ligandPart>
        <name>Fe</name>
        <dbReference type="ChEBI" id="CHEBI:18248"/>
    </ligandPart>
</feature>
<sequence>MTPINAIGIPVWAQILIVPIAFIALSIARNIINQLVFANKDEPPLVFSWLPFIGSTIDYGMDPYKFYFKYQKKYGNIFSFVLVGRKHTVCLGPEGNNFVLNGSVNEISAADIYRDLTLPIFGKDVCYDCSPAKLMEQKKLLKYSLTPDKLDSFVPIFLDVMQNYVETAEDFRGNEGVFDVVKSMAVTTMFTAAASLQGKEVRENLDHGLADLYHTLDLSFIPINFYLPGLPLPVNRRRDDAHKKIAAIYTNIIKSRRALGGESAREADDDMIWSLMRSTYKDGTPVPDHEIAHLMIGLLMAGQHNAYSIGAWILFRLASRPDIQEELYQEQLKALGTDLSISAKRDLVSKLLLHKMVVRETLRLHDPIHTVMRAVKIPLTFVSHDPESSKSRPYKIPTSHVLISAPGVTAQSAEFFPEPDKWEPKRWETMTDFLDGAEKRGAMSAFLPFGAGRHRCVGEAFAYLQLCTVTAFMVRHFVFRPLEGEGVPKTDYTAMMTRPVLPARLRWKRRSTA</sequence>
<protein>
    <submittedName>
        <fullName evidence="9">14-alpha sterol demethylase Cyp51B</fullName>
    </submittedName>
</protein>
<dbReference type="CDD" id="cd11042">
    <property type="entry name" value="CYP51-like"/>
    <property type="match status" value="1"/>
</dbReference>
<evidence type="ECO:0000313" key="10">
    <source>
        <dbReference type="Proteomes" id="UP000235786"/>
    </source>
</evidence>
<dbReference type="GO" id="GO:0032259">
    <property type="term" value="P:methylation"/>
    <property type="evidence" value="ECO:0007669"/>
    <property type="project" value="UniProtKB-KW"/>
</dbReference>
<dbReference type="GO" id="GO:0020037">
    <property type="term" value="F:heme binding"/>
    <property type="evidence" value="ECO:0007669"/>
    <property type="project" value="InterPro"/>
</dbReference>
<dbReference type="InterPro" id="IPR050529">
    <property type="entry name" value="CYP450_sterol_14alpha_dmase"/>
</dbReference>
<keyword evidence="9" id="KW-0808">Transferase</keyword>
<dbReference type="STRING" id="1149755.A0A2J6QW78"/>
<feature type="transmembrane region" description="Helical" evidence="8">
    <location>
        <begin position="12"/>
        <end position="32"/>
    </location>
</feature>
<evidence type="ECO:0000256" key="5">
    <source>
        <dbReference type="ARBA" id="ARBA00023004"/>
    </source>
</evidence>
<dbReference type="GO" id="GO:0016705">
    <property type="term" value="F:oxidoreductase activity, acting on paired donors, with incorporation or reduction of molecular oxygen"/>
    <property type="evidence" value="ECO:0007669"/>
    <property type="project" value="InterPro"/>
</dbReference>
<dbReference type="PROSITE" id="PS00086">
    <property type="entry name" value="CYTOCHROME_P450"/>
    <property type="match status" value="1"/>
</dbReference>
<keyword evidence="8" id="KW-1133">Transmembrane helix</keyword>
<dbReference type="GO" id="GO:0004497">
    <property type="term" value="F:monooxygenase activity"/>
    <property type="evidence" value="ECO:0007669"/>
    <property type="project" value="UniProtKB-KW"/>
</dbReference>
<dbReference type="InterPro" id="IPR001128">
    <property type="entry name" value="Cyt_P450"/>
</dbReference>